<comment type="caution">
    <text evidence="2">The sequence shown here is derived from an EMBL/GenBank/DDBJ whole genome shotgun (WGS) entry which is preliminary data.</text>
</comment>
<feature type="region of interest" description="Disordered" evidence="1">
    <location>
        <begin position="70"/>
        <end position="95"/>
    </location>
</feature>
<evidence type="ECO:0000313" key="2">
    <source>
        <dbReference type="EMBL" id="KAJ8988136.1"/>
    </source>
</evidence>
<feature type="region of interest" description="Disordered" evidence="1">
    <location>
        <begin position="1"/>
        <end position="55"/>
    </location>
</feature>
<sequence>MGWWWSSNHAPAEPRDHVPGHSPSTVHDEKPSIPPATAPVAEPVKQTLSREEQSNQEWMELLRQLQAEMDGEQKQDQNNQEIGTSTSTQSVPVPGDISPDSLYPTELSCRSALDYAMFCQSFGGQFVNIYRYGTFRSCSNHWDDFWLCMRTRNWDKKDREKAIQEHYRKKAVKWKTGPSSEDVWEVRKEPVKDAFQGNLEELEARIAEWQKANPGTPDPWRQDKAPTFNTTNVTP</sequence>
<feature type="region of interest" description="Disordered" evidence="1">
    <location>
        <begin position="210"/>
        <end position="235"/>
    </location>
</feature>
<reference evidence="2" key="1">
    <citation type="submission" date="2023-01" db="EMBL/GenBank/DDBJ databases">
        <title>Exophiala dermititidis isolated from Cystic Fibrosis Patient.</title>
        <authorList>
            <person name="Kurbessoian T."/>
            <person name="Crocker A."/>
            <person name="Murante D."/>
            <person name="Hogan D.A."/>
            <person name="Stajich J.E."/>
        </authorList>
    </citation>
    <scope>NUCLEOTIDE SEQUENCE</scope>
    <source>
        <strain evidence="2">Ex8</strain>
    </source>
</reference>
<organism evidence="2 3">
    <name type="scientific">Exophiala dermatitidis</name>
    <name type="common">Black yeast-like fungus</name>
    <name type="synonym">Wangiella dermatitidis</name>
    <dbReference type="NCBI Taxonomy" id="5970"/>
    <lineage>
        <taxon>Eukaryota</taxon>
        <taxon>Fungi</taxon>
        <taxon>Dikarya</taxon>
        <taxon>Ascomycota</taxon>
        <taxon>Pezizomycotina</taxon>
        <taxon>Eurotiomycetes</taxon>
        <taxon>Chaetothyriomycetidae</taxon>
        <taxon>Chaetothyriales</taxon>
        <taxon>Herpotrichiellaceae</taxon>
        <taxon>Exophiala</taxon>
    </lineage>
</organism>
<gene>
    <name evidence="2" type="ORF">HRR80_007912</name>
</gene>
<proteinExistence type="predicted"/>
<dbReference type="EMBL" id="JAJGCB010000020">
    <property type="protein sequence ID" value="KAJ8988136.1"/>
    <property type="molecule type" value="Genomic_DNA"/>
</dbReference>
<dbReference type="Pfam" id="PF11326">
    <property type="entry name" value="PANTS-like"/>
    <property type="match status" value="1"/>
</dbReference>
<dbReference type="PANTHER" id="PTHR28052:SF1">
    <property type="entry name" value="UPF0545 PROTEIN C22ORF39"/>
    <property type="match status" value="1"/>
</dbReference>
<dbReference type="PANTHER" id="PTHR28052">
    <property type="entry name" value="UPF0545 PROTEIN C22ORF39"/>
    <property type="match status" value="1"/>
</dbReference>
<evidence type="ECO:0000313" key="3">
    <source>
        <dbReference type="Proteomes" id="UP001161757"/>
    </source>
</evidence>
<evidence type="ECO:0008006" key="4">
    <source>
        <dbReference type="Google" id="ProtNLM"/>
    </source>
</evidence>
<protein>
    <recommendedName>
        <fullName evidence="4">Early meiotic induction protein 1</fullName>
    </recommendedName>
</protein>
<name>A0AAN6EPV6_EXODE</name>
<accession>A0AAN6EPV6</accession>
<dbReference type="Proteomes" id="UP001161757">
    <property type="component" value="Unassembled WGS sequence"/>
</dbReference>
<evidence type="ECO:0000256" key="1">
    <source>
        <dbReference type="SAM" id="MobiDB-lite"/>
    </source>
</evidence>
<feature type="compositionally biased region" description="Polar residues" evidence="1">
    <location>
        <begin position="76"/>
        <end position="91"/>
    </location>
</feature>
<dbReference type="AlphaFoldDB" id="A0AAN6EPV6"/>
<dbReference type="InterPro" id="IPR021475">
    <property type="entry name" value="Pants/Emi1-like"/>
</dbReference>